<keyword evidence="9" id="KW-1185">Reference proteome</keyword>
<gene>
    <name evidence="8" type="ORF">FMM06_03775</name>
</gene>
<feature type="transmembrane region" description="Helical" evidence="6">
    <location>
        <begin position="277"/>
        <end position="303"/>
    </location>
</feature>
<sequence>MTGLAGQLLVLALVFTTGCLTFMALAPLFAQRVDLRHRLAGTVAAPPTPRTSLRVDATRSFWSRVVHAVEARGVTLTDAKSGPMAEQLVQAGFLQPHAPRVYMLARVGLTLLLPILGAAWMLTDAKVQPLKLYLVIGGLAVAGLYAPGIYVGNRVKSRAKAILNGFPDTLDLMLVCVEAGLGIDACFTRVGQEVRRSHPLLAAQFALVALELRAGRSRADALRGLVRRTGVPEIGSFVTLVIQSDRLGSSIGQALKCYAIEMRESRKMRAEEKAHRLPVLISIPLVAFMLPTMIAVLILPGAIMIKRDMLPSMAAAGR</sequence>
<proteinExistence type="predicted"/>
<comment type="subcellular location">
    <subcellularLocation>
        <location evidence="1">Cell membrane</location>
        <topology evidence="1">Multi-pass membrane protein</topology>
    </subcellularLocation>
</comment>
<evidence type="ECO:0000256" key="1">
    <source>
        <dbReference type="ARBA" id="ARBA00004651"/>
    </source>
</evidence>
<evidence type="ECO:0000256" key="4">
    <source>
        <dbReference type="ARBA" id="ARBA00022989"/>
    </source>
</evidence>
<accession>A0A552UGG4</accession>
<comment type="caution">
    <text evidence="8">The sequence shown here is derived from an EMBL/GenBank/DDBJ whole genome shotgun (WGS) entry which is preliminary data.</text>
</comment>
<name>A0A552UGG4_9SPHN</name>
<evidence type="ECO:0000256" key="3">
    <source>
        <dbReference type="ARBA" id="ARBA00022692"/>
    </source>
</evidence>
<dbReference type="GO" id="GO:0005886">
    <property type="term" value="C:plasma membrane"/>
    <property type="evidence" value="ECO:0007669"/>
    <property type="project" value="UniProtKB-SubCell"/>
</dbReference>
<protein>
    <submittedName>
        <fullName evidence="8">Type II secretion system F family protein</fullName>
    </submittedName>
</protein>
<keyword evidence="2" id="KW-1003">Cell membrane</keyword>
<evidence type="ECO:0000259" key="7">
    <source>
        <dbReference type="Pfam" id="PF00482"/>
    </source>
</evidence>
<dbReference type="Pfam" id="PF00482">
    <property type="entry name" value="T2SSF"/>
    <property type="match status" value="1"/>
</dbReference>
<dbReference type="RefSeq" id="WP_143554851.1">
    <property type="nucleotide sequence ID" value="NZ_VJWA01000001.1"/>
</dbReference>
<feature type="domain" description="Type II secretion system protein GspF" evidence="7">
    <location>
        <begin position="170"/>
        <end position="298"/>
    </location>
</feature>
<evidence type="ECO:0000313" key="8">
    <source>
        <dbReference type="EMBL" id="TRW17306.1"/>
    </source>
</evidence>
<evidence type="ECO:0000256" key="2">
    <source>
        <dbReference type="ARBA" id="ARBA00022475"/>
    </source>
</evidence>
<evidence type="ECO:0000256" key="6">
    <source>
        <dbReference type="SAM" id="Phobius"/>
    </source>
</evidence>
<dbReference type="PANTHER" id="PTHR35007:SF2">
    <property type="entry name" value="PILUS ASSEMBLE PROTEIN"/>
    <property type="match status" value="1"/>
</dbReference>
<keyword evidence="4 6" id="KW-1133">Transmembrane helix</keyword>
<reference evidence="8 9" key="1">
    <citation type="submission" date="2019-07" db="EMBL/GenBank/DDBJ databases">
        <title>Novel species isolated from glacier.</title>
        <authorList>
            <person name="Liu Q."/>
            <person name="Xin Y.-H."/>
        </authorList>
    </citation>
    <scope>NUCLEOTIDE SEQUENCE [LARGE SCALE GENOMIC DNA]</scope>
    <source>
        <strain evidence="8 9">LB1R16</strain>
    </source>
</reference>
<keyword evidence="5 6" id="KW-0472">Membrane</keyword>
<evidence type="ECO:0000313" key="9">
    <source>
        <dbReference type="Proteomes" id="UP000317894"/>
    </source>
</evidence>
<dbReference type="PANTHER" id="PTHR35007">
    <property type="entry name" value="INTEGRAL MEMBRANE PROTEIN-RELATED"/>
    <property type="match status" value="1"/>
</dbReference>
<dbReference type="OrthoDB" id="9810662at2"/>
<feature type="transmembrane region" description="Helical" evidence="6">
    <location>
        <begin position="101"/>
        <end position="120"/>
    </location>
</feature>
<dbReference type="Proteomes" id="UP000317894">
    <property type="component" value="Unassembled WGS sequence"/>
</dbReference>
<dbReference type="InterPro" id="IPR018076">
    <property type="entry name" value="T2SS_GspF_dom"/>
</dbReference>
<feature type="transmembrane region" description="Helical" evidence="6">
    <location>
        <begin position="6"/>
        <end position="30"/>
    </location>
</feature>
<organism evidence="8 9">
    <name type="scientific">Glacieibacterium frigidum</name>
    <dbReference type="NCBI Taxonomy" id="2593303"/>
    <lineage>
        <taxon>Bacteria</taxon>
        <taxon>Pseudomonadati</taxon>
        <taxon>Pseudomonadota</taxon>
        <taxon>Alphaproteobacteria</taxon>
        <taxon>Sphingomonadales</taxon>
        <taxon>Sphingosinicellaceae</taxon>
        <taxon>Glacieibacterium</taxon>
    </lineage>
</organism>
<dbReference type="AlphaFoldDB" id="A0A552UGG4"/>
<dbReference type="EMBL" id="VJWA01000001">
    <property type="protein sequence ID" value="TRW17306.1"/>
    <property type="molecule type" value="Genomic_DNA"/>
</dbReference>
<keyword evidence="3 6" id="KW-0812">Transmembrane</keyword>
<evidence type="ECO:0000256" key="5">
    <source>
        <dbReference type="ARBA" id="ARBA00023136"/>
    </source>
</evidence>
<feature type="transmembrane region" description="Helical" evidence="6">
    <location>
        <begin position="132"/>
        <end position="151"/>
    </location>
</feature>